<keyword evidence="2" id="KW-1185">Reference proteome</keyword>
<evidence type="ECO:0000313" key="2">
    <source>
        <dbReference type="Proteomes" id="UP000078302"/>
    </source>
</evidence>
<comment type="caution">
    <text evidence="1">The sequence shown here is derived from an EMBL/GenBank/DDBJ whole genome shotgun (WGS) entry which is preliminary data.</text>
</comment>
<name>A0A179BKE4_ACIFR</name>
<sequence>MAHSDWPARVAALLQKTIHIPQAQRGAYKTLTAYGPPDLALDFQGRFGLPADTQAGGSAKARALSQKEGEISLLLSSLRLLNRPEILEMVEAAMAVHL</sequence>
<gene>
    <name evidence="1" type="ORF">A4H96_04550</name>
</gene>
<organism evidence="1 2">
    <name type="scientific">Acidithiobacillus ferrooxidans</name>
    <name type="common">Thiobacillus ferrooxidans</name>
    <dbReference type="NCBI Taxonomy" id="920"/>
    <lineage>
        <taxon>Bacteria</taxon>
        <taxon>Pseudomonadati</taxon>
        <taxon>Pseudomonadota</taxon>
        <taxon>Acidithiobacillia</taxon>
        <taxon>Acidithiobacillales</taxon>
        <taxon>Acidithiobacillaceae</taxon>
        <taxon>Acidithiobacillus</taxon>
    </lineage>
</organism>
<reference evidence="1 2" key="1">
    <citation type="submission" date="2016-04" db="EMBL/GenBank/DDBJ databases">
        <title>Acidithiobacillus ferrooxidans genome sequencing and assembly.</title>
        <authorList>
            <person name="Zhou Z."/>
        </authorList>
    </citation>
    <scope>NUCLEOTIDE SEQUENCE [LARGE SCALE GENOMIC DNA]</scope>
    <source>
        <strain evidence="1 2">BY0502</strain>
    </source>
</reference>
<evidence type="ECO:0000313" key="1">
    <source>
        <dbReference type="EMBL" id="OAP92186.1"/>
    </source>
</evidence>
<accession>A0A179BKE4</accession>
<dbReference type="EMBL" id="LVXZ01000046">
    <property type="protein sequence ID" value="OAP92186.1"/>
    <property type="molecule type" value="Genomic_DNA"/>
</dbReference>
<dbReference type="RefSeq" id="WP_064218493.1">
    <property type="nucleotide sequence ID" value="NZ_LVXZ01000046.1"/>
</dbReference>
<protein>
    <submittedName>
        <fullName evidence="1">Uncharacterized protein</fullName>
    </submittedName>
</protein>
<dbReference type="AlphaFoldDB" id="A0A179BKE4"/>
<proteinExistence type="predicted"/>
<dbReference type="Proteomes" id="UP000078302">
    <property type="component" value="Unassembled WGS sequence"/>
</dbReference>